<name>A0A4Y2UHY8_ARAVE</name>
<organism evidence="2 3">
    <name type="scientific">Araneus ventricosus</name>
    <name type="common">Orbweaver spider</name>
    <name type="synonym">Epeira ventricosa</name>
    <dbReference type="NCBI Taxonomy" id="182803"/>
    <lineage>
        <taxon>Eukaryota</taxon>
        <taxon>Metazoa</taxon>
        <taxon>Ecdysozoa</taxon>
        <taxon>Arthropoda</taxon>
        <taxon>Chelicerata</taxon>
        <taxon>Arachnida</taxon>
        <taxon>Araneae</taxon>
        <taxon>Araneomorphae</taxon>
        <taxon>Entelegynae</taxon>
        <taxon>Araneoidea</taxon>
        <taxon>Araneidae</taxon>
        <taxon>Araneus</taxon>
    </lineage>
</organism>
<comment type="caution">
    <text evidence="2">The sequence shown here is derived from an EMBL/GenBank/DDBJ whole genome shotgun (WGS) entry which is preliminary data.</text>
</comment>
<dbReference type="EMBL" id="BGPR01036556">
    <property type="protein sequence ID" value="GBO11812.1"/>
    <property type="molecule type" value="Genomic_DNA"/>
</dbReference>
<feature type="region of interest" description="Disordered" evidence="1">
    <location>
        <begin position="1"/>
        <end position="70"/>
    </location>
</feature>
<proteinExistence type="predicted"/>
<dbReference type="OrthoDB" id="1728974at2759"/>
<keyword evidence="3" id="KW-1185">Reference proteome</keyword>
<reference evidence="2 3" key="1">
    <citation type="journal article" date="2019" name="Sci. Rep.">
        <title>Orb-weaving spider Araneus ventricosus genome elucidates the spidroin gene catalogue.</title>
        <authorList>
            <person name="Kono N."/>
            <person name="Nakamura H."/>
            <person name="Ohtoshi R."/>
            <person name="Moran D.A.P."/>
            <person name="Shinohara A."/>
            <person name="Yoshida Y."/>
            <person name="Fujiwara M."/>
            <person name="Mori M."/>
            <person name="Tomita M."/>
            <person name="Arakawa K."/>
        </authorList>
    </citation>
    <scope>NUCLEOTIDE SEQUENCE [LARGE SCALE GENOMIC DNA]</scope>
</reference>
<evidence type="ECO:0000256" key="1">
    <source>
        <dbReference type="SAM" id="MobiDB-lite"/>
    </source>
</evidence>
<sequence>MHRSRNSITSSKAQRNSSWKKRLHIERQPPAQSQTRREVNVTIHKNRVEAKTPAQTRRERDAAAHSRRVERQTLEPRSACLCTWTALCCTFEV</sequence>
<evidence type="ECO:0000313" key="3">
    <source>
        <dbReference type="Proteomes" id="UP000499080"/>
    </source>
</evidence>
<protein>
    <submittedName>
        <fullName evidence="2">Uncharacterized protein</fullName>
    </submittedName>
</protein>
<gene>
    <name evidence="2" type="ORF">AVEN_219278_1</name>
</gene>
<accession>A0A4Y2UHY8</accession>
<feature type="compositionally biased region" description="Basic and acidic residues" evidence="1">
    <location>
        <begin position="46"/>
        <end position="70"/>
    </location>
</feature>
<dbReference type="Proteomes" id="UP000499080">
    <property type="component" value="Unassembled WGS sequence"/>
</dbReference>
<feature type="compositionally biased region" description="Polar residues" evidence="1">
    <location>
        <begin position="1"/>
        <end position="17"/>
    </location>
</feature>
<dbReference type="AlphaFoldDB" id="A0A4Y2UHY8"/>
<evidence type="ECO:0000313" key="2">
    <source>
        <dbReference type="EMBL" id="GBO11812.1"/>
    </source>
</evidence>